<organism evidence="3 4">
    <name type="scientific">Crepidotus variabilis</name>
    <dbReference type="NCBI Taxonomy" id="179855"/>
    <lineage>
        <taxon>Eukaryota</taxon>
        <taxon>Fungi</taxon>
        <taxon>Dikarya</taxon>
        <taxon>Basidiomycota</taxon>
        <taxon>Agaricomycotina</taxon>
        <taxon>Agaricomycetes</taxon>
        <taxon>Agaricomycetidae</taxon>
        <taxon>Agaricales</taxon>
        <taxon>Agaricineae</taxon>
        <taxon>Crepidotaceae</taxon>
        <taxon>Crepidotus</taxon>
    </lineage>
</organism>
<feature type="region of interest" description="Disordered" evidence="1">
    <location>
        <begin position="199"/>
        <end position="268"/>
    </location>
</feature>
<evidence type="ECO:0000313" key="3">
    <source>
        <dbReference type="EMBL" id="KAF9529377.1"/>
    </source>
</evidence>
<gene>
    <name evidence="3" type="ORF">CPB83DRAFT_852563</name>
</gene>
<dbReference type="OrthoDB" id="5428737at2759"/>
<evidence type="ECO:0000259" key="2">
    <source>
        <dbReference type="Pfam" id="PF08508"/>
    </source>
</evidence>
<keyword evidence="4" id="KW-1185">Reference proteome</keyword>
<evidence type="ECO:0000256" key="1">
    <source>
        <dbReference type="SAM" id="MobiDB-lite"/>
    </source>
</evidence>
<dbReference type="InterPro" id="IPR013715">
    <property type="entry name" value="DUF1746"/>
</dbReference>
<sequence length="268" mass="30155">MPRRFYVHRQHIISSLDSFLYQLHTLSFVLSPSLWVYVCRLIAQFQCSRPRELDSNRSLRFYYMMIILLNLPSVVKHSTRGAVDGRAFVLDFVGMSYTPSKFQLCFLDLWIIFLQMLLTTMAYETSVYYTSEDQSTTDMLLPESPHPSTLSIPLFQIPSDTASLIPSSSSYPPPQPKPLPSANALPFVMDVRFRSIITRIRNPPPPPRPTATDSMLPLPNTTTFPLPPGMRMLLRATGQMRSPPAPTPAATTGGREMRIPGAMDSGPD</sequence>
<comment type="caution">
    <text evidence="3">The sequence shown here is derived from an EMBL/GenBank/DDBJ whole genome shotgun (WGS) entry which is preliminary data.</text>
</comment>
<dbReference type="AlphaFoldDB" id="A0A9P6EIB3"/>
<feature type="compositionally biased region" description="Low complexity" evidence="1">
    <location>
        <begin position="210"/>
        <end position="224"/>
    </location>
</feature>
<name>A0A9P6EIB3_9AGAR</name>
<dbReference type="Proteomes" id="UP000807306">
    <property type="component" value="Unassembled WGS sequence"/>
</dbReference>
<feature type="non-terminal residue" evidence="3">
    <location>
        <position position="268"/>
    </location>
</feature>
<proteinExistence type="predicted"/>
<feature type="domain" description="DUF1746" evidence="2">
    <location>
        <begin position="15"/>
        <end position="117"/>
    </location>
</feature>
<protein>
    <recommendedName>
        <fullName evidence="2">DUF1746 domain-containing protein</fullName>
    </recommendedName>
</protein>
<dbReference type="Pfam" id="PF08508">
    <property type="entry name" value="DUF1746"/>
    <property type="match status" value="1"/>
</dbReference>
<accession>A0A9P6EIB3</accession>
<evidence type="ECO:0000313" key="4">
    <source>
        <dbReference type="Proteomes" id="UP000807306"/>
    </source>
</evidence>
<reference evidence="3" key="1">
    <citation type="submission" date="2020-11" db="EMBL/GenBank/DDBJ databases">
        <authorList>
            <consortium name="DOE Joint Genome Institute"/>
            <person name="Ahrendt S."/>
            <person name="Riley R."/>
            <person name="Andreopoulos W."/>
            <person name="Labutti K."/>
            <person name="Pangilinan J."/>
            <person name="Ruiz-Duenas F.J."/>
            <person name="Barrasa J.M."/>
            <person name="Sanchez-Garcia M."/>
            <person name="Camarero S."/>
            <person name="Miyauchi S."/>
            <person name="Serrano A."/>
            <person name="Linde D."/>
            <person name="Babiker R."/>
            <person name="Drula E."/>
            <person name="Ayuso-Fernandez I."/>
            <person name="Pacheco R."/>
            <person name="Padilla G."/>
            <person name="Ferreira P."/>
            <person name="Barriuso J."/>
            <person name="Kellner H."/>
            <person name="Castanera R."/>
            <person name="Alfaro M."/>
            <person name="Ramirez L."/>
            <person name="Pisabarro A.G."/>
            <person name="Kuo A."/>
            <person name="Tritt A."/>
            <person name="Lipzen A."/>
            <person name="He G."/>
            <person name="Yan M."/>
            <person name="Ng V."/>
            <person name="Cullen D."/>
            <person name="Martin F."/>
            <person name="Rosso M.-N."/>
            <person name="Henrissat B."/>
            <person name="Hibbett D."/>
            <person name="Martinez A.T."/>
            <person name="Grigoriev I.V."/>
        </authorList>
    </citation>
    <scope>NUCLEOTIDE SEQUENCE</scope>
    <source>
        <strain evidence="3">CBS 506.95</strain>
    </source>
</reference>
<dbReference type="EMBL" id="MU157846">
    <property type="protein sequence ID" value="KAF9529377.1"/>
    <property type="molecule type" value="Genomic_DNA"/>
</dbReference>